<keyword evidence="1 3" id="KW-0238">DNA-binding</keyword>
<dbReference type="PANTHER" id="PTHR46558">
    <property type="entry name" value="TRACRIPTIONAL REGULATORY PROTEIN-RELATED-RELATED"/>
    <property type="match status" value="1"/>
</dbReference>
<evidence type="ECO:0000313" key="3">
    <source>
        <dbReference type="EMBL" id="GAN37157.1"/>
    </source>
</evidence>
<reference evidence="4" key="1">
    <citation type="submission" date="2014-05" db="EMBL/GenBank/DDBJ databases">
        <title>Whole genome sequencing of Lactobacillus casei NRIC0644.</title>
        <authorList>
            <person name="Atarashi H."/>
            <person name="Yoshida Y."/>
            <person name="Fujimura S."/>
            <person name="Tanaka N."/>
            <person name="Shiwa Y."/>
            <person name="Yoshikawa H."/>
            <person name="Okada S."/>
            <person name="Nakagawa J."/>
        </authorList>
    </citation>
    <scope>NUCLEOTIDE SEQUENCE [LARGE SCALE GENOMIC DNA]</scope>
    <source>
        <strain evidence="4">NRIC0644</strain>
    </source>
</reference>
<dbReference type="CDD" id="cd00093">
    <property type="entry name" value="HTH_XRE"/>
    <property type="match status" value="1"/>
</dbReference>
<dbReference type="PROSITE" id="PS50943">
    <property type="entry name" value="HTH_CROC1"/>
    <property type="match status" value="1"/>
</dbReference>
<accession>A0A0C9QBJ7</accession>
<evidence type="ECO:0000256" key="1">
    <source>
        <dbReference type="ARBA" id="ARBA00023125"/>
    </source>
</evidence>
<proteinExistence type="predicted"/>
<dbReference type="RefSeq" id="WP_045625402.1">
    <property type="nucleotide sequence ID" value="NZ_BAYM01000099.1"/>
</dbReference>
<evidence type="ECO:0000259" key="2">
    <source>
        <dbReference type="PROSITE" id="PS50943"/>
    </source>
</evidence>
<feature type="domain" description="HTH cro/C1-type" evidence="2">
    <location>
        <begin position="13"/>
        <end position="63"/>
    </location>
</feature>
<gene>
    <name evidence="3" type="ORF">LC0644_1746</name>
</gene>
<name>A0A0C9QBJ7_LACPA</name>
<evidence type="ECO:0000313" key="4">
    <source>
        <dbReference type="Proteomes" id="UP000032552"/>
    </source>
</evidence>
<dbReference type="SMART" id="SM00530">
    <property type="entry name" value="HTH_XRE"/>
    <property type="match status" value="1"/>
</dbReference>
<dbReference type="Proteomes" id="UP000032552">
    <property type="component" value="Unassembled WGS sequence"/>
</dbReference>
<dbReference type="PANTHER" id="PTHR46558:SF11">
    <property type="entry name" value="HTH-TYPE TRANSCRIPTIONAL REGULATOR XRE"/>
    <property type="match status" value="1"/>
</dbReference>
<dbReference type="GO" id="GO:0003677">
    <property type="term" value="F:DNA binding"/>
    <property type="evidence" value="ECO:0007669"/>
    <property type="project" value="UniProtKB-KW"/>
</dbReference>
<dbReference type="Pfam" id="PF01381">
    <property type="entry name" value="HTH_3"/>
    <property type="match status" value="1"/>
</dbReference>
<dbReference type="SUPFAM" id="SSF47413">
    <property type="entry name" value="lambda repressor-like DNA-binding domains"/>
    <property type="match status" value="1"/>
</dbReference>
<organism evidence="3 4">
    <name type="scientific">Lacticaseibacillus paracasei NRIC 0644</name>
    <dbReference type="NCBI Taxonomy" id="1435038"/>
    <lineage>
        <taxon>Bacteria</taxon>
        <taxon>Bacillati</taxon>
        <taxon>Bacillota</taxon>
        <taxon>Bacilli</taxon>
        <taxon>Lactobacillales</taxon>
        <taxon>Lactobacillaceae</taxon>
        <taxon>Lacticaseibacillus</taxon>
    </lineage>
</organism>
<dbReference type="InterPro" id="IPR001387">
    <property type="entry name" value="Cro/C1-type_HTH"/>
</dbReference>
<sequence length="373" mass="41322">MEINVGAVISANRKQKGITQQALADFVGVSKASVSKWETGQSYPDITLLPILAAYFDVSIDKLMAYDAQLSSTEIRRIYTSMKQAFETQPGDAVLKSIRNLIRRYYACYPFLLQMGLLILNHYDLLPGASPTAKVTEYVNEARLLFVRVRQNSQEAQLTAKAVELEGYSLLLLQRPDDVLALLGEYVPEQLPADSLIAGAFQQKGDLRRAIATSQSGLMQDLSIIMSQLTNYMTLLKDDPNRLTATYQRGQAIAKAFDLATLNPAVWLNFQLAALNGFAKQDKTDEAVALLQDFTHVLTATKMPLTLHGDAYFDAIEPWLEQLDLGSQSPRVSGQAKQDLADFVLQNPALAKIRTLSEVQPLLAELKQVSGHR</sequence>
<protein>
    <submittedName>
        <fullName evidence="3">DNA-binding protein</fullName>
    </submittedName>
</protein>
<dbReference type="EMBL" id="BAYM01000099">
    <property type="protein sequence ID" value="GAN37157.1"/>
    <property type="molecule type" value="Genomic_DNA"/>
</dbReference>
<comment type="caution">
    <text evidence="3">The sequence shown here is derived from an EMBL/GenBank/DDBJ whole genome shotgun (WGS) entry which is preliminary data.</text>
</comment>
<dbReference type="Gene3D" id="1.10.260.40">
    <property type="entry name" value="lambda repressor-like DNA-binding domains"/>
    <property type="match status" value="1"/>
</dbReference>
<dbReference type="AlphaFoldDB" id="A0A0C9QBJ7"/>
<dbReference type="InterPro" id="IPR010982">
    <property type="entry name" value="Lambda_DNA-bd_dom_sf"/>
</dbReference>